<dbReference type="KEGG" id="dhd:Dhaf_1454"/>
<evidence type="ECO:0000313" key="1">
    <source>
        <dbReference type="EMBL" id="ACL19507.1"/>
    </source>
</evidence>
<dbReference type="NCBIfam" id="TIGR01558">
    <property type="entry name" value="sm_term_P27"/>
    <property type="match status" value="1"/>
</dbReference>
<name>B8FNY2_DESHD</name>
<dbReference type="RefSeq" id="WP_015943440.1">
    <property type="nucleotide sequence ID" value="NC_011830.1"/>
</dbReference>
<dbReference type="EMBL" id="CP001336">
    <property type="protein sequence ID" value="ACL19507.1"/>
    <property type="molecule type" value="Genomic_DNA"/>
</dbReference>
<accession>B8FNY2</accession>
<reference evidence="1 2" key="1">
    <citation type="journal article" date="2012" name="BMC Microbiol.">
        <title>Genome sequence of Desulfitobacterium hafniense DCB-2, a Gram-positive anaerobe capable of dehalogenation and metal reduction.</title>
        <authorList>
            <person name="Kim S.H."/>
            <person name="Harzman C."/>
            <person name="Davis J.K."/>
            <person name="Hutcheson R."/>
            <person name="Broderick J.B."/>
            <person name="Marsh T.L."/>
            <person name="Tiedje J.M."/>
        </authorList>
    </citation>
    <scope>NUCLEOTIDE SEQUENCE [LARGE SCALE GENOMIC DNA]</scope>
    <source>
        <strain evidence="2">DSM 10664 / DCB-2</strain>
    </source>
</reference>
<protein>
    <submittedName>
        <fullName evidence="1">Phage terminase, small subunit, P27 family</fullName>
    </submittedName>
</protein>
<sequence length="165" mass="18888">MSGRKRKSVDLLIAEGKTHLTKDDIEKRREAESQLKPKDDKIKCPSWLKDKVAKSEFRKISHELQELKLLTNLDVNTLASYCVAYAQYLKATSELADQDLVITQTNKAGFTNMVENPLIRIQLKYSNEMKKHAAEMGLTINSRLKLVIPKKEAKRDPIEEDFGDI</sequence>
<dbReference type="AlphaFoldDB" id="B8FNY2"/>
<dbReference type="Proteomes" id="UP000007726">
    <property type="component" value="Chromosome"/>
</dbReference>
<gene>
    <name evidence="1" type="ordered locus">Dhaf_1454</name>
</gene>
<proteinExistence type="predicted"/>
<dbReference type="Pfam" id="PF05119">
    <property type="entry name" value="Terminase_4"/>
    <property type="match status" value="1"/>
</dbReference>
<dbReference type="InterPro" id="IPR006448">
    <property type="entry name" value="Phage_term_ssu_P27"/>
</dbReference>
<organism evidence="1 2">
    <name type="scientific">Desulfitobacterium hafniense (strain DSM 10664 / DCB-2)</name>
    <dbReference type="NCBI Taxonomy" id="272564"/>
    <lineage>
        <taxon>Bacteria</taxon>
        <taxon>Bacillati</taxon>
        <taxon>Bacillota</taxon>
        <taxon>Clostridia</taxon>
        <taxon>Eubacteriales</taxon>
        <taxon>Desulfitobacteriaceae</taxon>
        <taxon>Desulfitobacterium</taxon>
    </lineage>
</organism>
<dbReference type="HOGENOM" id="CLU_107958_1_0_9"/>
<evidence type="ECO:0000313" key="2">
    <source>
        <dbReference type="Proteomes" id="UP000007726"/>
    </source>
</evidence>